<evidence type="ECO:0000313" key="8">
    <source>
        <dbReference type="EMBL" id="RXR05279.1"/>
    </source>
</evidence>
<evidence type="ECO:0000256" key="7">
    <source>
        <dbReference type="SAM" id="Phobius"/>
    </source>
</evidence>
<dbReference type="Proteomes" id="UP000289784">
    <property type="component" value="Unassembled WGS sequence"/>
</dbReference>
<accession>A0A4Q1JVR7</accession>
<protein>
    <submittedName>
        <fullName evidence="8">DoxX family protein</fullName>
    </submittedName>
</protein>
<evidence type="ECO:0000256" key="3">
    <source>
        <dbReference type="ARBA" id="ARBA00022475"/>
    </source>
</evidence>
<dbReference type="RefSeq" id="WP_129471283.1">
    <property type="nucleotide sequence ID" value="NZ_SAWZ01000005.1"/>
</dbReference>
<keyword evidence="6 7" id="KW-0472">Membrane</keyword>
<dbReference type="InterPro" id="IPR051907">
    <property type="entry name" value="DoxX-like_oxidoreductase"/>
</dbReference>
<dbReference type="Pfam" id="PF07681">
    <property type="entry name" value="DoxX"/>
    <property type="match status" value="1"/>
</dbReference>
<evidence type="ECO:0000256" key="1">
    <source>
        <dbReference type="ARBA" id="ARBA00004651"/>
    </source>
</evidence>
<evidence type="ECO:0000313" key="9">
    <source>
        <dbReference type="Proteomes" id="UP000289784"/>
    </source>
</evidence>
<keyword evidence="3" id="KW-1003">Cell membrane</keyword>
<proteinExistence type="inferred from homology"/>
<dbReference type="PANTHER" id="PTHR33452:SF1">
    <property type="entry name" value="INNER MEMBRANE PROTEIN YPHA-RELATED"/>
    <property type="match status" value="1"/>
</dbReference>
<keyword evidence="4 7" id="KW-0812">Transmembrane</keyword>
<feature type="transmembrane region" description="Helical" evidence="7">
    <location>
        <begin position="107"/>
        <end position="129"/>
    </location>
</feature>
<dbReference type="OrthoDB" id="5398343at2"/>
<dbReference type="PANTHER" id="PTHR33452">
    <property type="entry name" value="OXIDOREDUCTASE CATD-RELATED"/>
    <property type="match status" value="1"/>
</dbReference>
<organism evidence="8 9">
    <name type="scientific">Pseudoxanthomonas composti</name>
    <dbReference type="NCBI Taxonomy" id="2137479"/>
    <lineage>
        <taxon>Bacteria</taxon>
        <taxon>Pseudomonadati</taxon>
        <taxon>Pseudomonadota</taxon>
        <taxon>Gammaproteobacteria</taxon>
        <taxon>Lysobacterales</taxon>
        <taxon>Lysobacteraceae</taxon>
        <taxon>Pseudoxanthomonas</taxon>
    </lineage>
</organism>
<keyword evidence="9" id="KW-1185">Reference proteome</keyword>
<comment type="similarity">
    <text evidence="2">Belongs to the DoxX family.</text>
</comment>
<dbReference type="EMBL" id="SAWZ01000005">
    <property type="protein sequence ID" value="RXR05279.1"/>
    <property type="molecule type" value="Genomic_DNA"/>
</dbReference>
<keyword evidence="5 7" id="KW-1133">Transmembrane helix</keyword>
<feature type="transmembrane region" description="Helical" evidence="7">
    <location>
        <begin position="82"/>
        <end position="100"/>
    </location>
</feature>
<comment type="subcellular location">
    <subcellularLocation>
        <location evidence="1">Cell membrane</location>
        <topology evidence="1">Multi-pass membrane protein</topology>
    </subcellularLocation>
</comment>
<dbReference type="AlphaFoldDB" id="A0A4Q1JVR7"/>
<evidence type="ECO:0000256" key="6">
    <source>
        <dbReference type="ARBA" id="ARBA00023136"/>
    </source>
</evidence>
<comment type="caution">
    <text evidence="8">The sequence shown here is derived from an EMBL/GenBank/DDBJ whole genome shotgun (WGS) entry which is preliminary data.</text>
</comment>
<evidence type="ECO:0000256" key="4">
    <source>
        <dbReference type="ARBA" id="ARBA00022692"/>
    </source>
</evidence>
<reference evidence="8 9" key="1">
    <citation type="submission" date="2019-01" db="EMBL/GenBank/DDBJ databases">
        <title>Pseudoxanthomonas composti sp. nov., isolated from compost.</title>
        <authorList>
            <person name="Yang G."/>
        </authorList>
    </citation>
    <scope>NUCLEOTIDE SEQUENCE [LARGE SCALE GENOMIC DNA]</scope>
    <source>
        <strain evidence="8 9">GSS15</strain>
    </source>
</reference>
<name>A0A4Q1JVR7_9GAMM</name>
<feature type="transmembrane region" description="Helical" evidence="7">
    <location>
        <begin position="135"/>
        <end position="156"/>
    </location>
</feature>
<sequence length="168" mass="17618">MPHAPQAGSARTPTFSRRAALKRLGDGATPLTYALLRAVLGVTLLTHGLPKLLGTAHGSMADPMAGSINLIENVMHLPAAPLLAWLVTLLESLGGLLLALGLGTRAIAAMFVVEMLGIAYALGPTWPWIDRGIEYPVILLALCVHLTMAGGGHYALDRTLQARTAARA</sequence>
<evidence type="ECO:0000256" key="2">
    <source>
        <dbReference type="ARBA" id="ARBA00006679"/>
    </source>
</evidence>
<dbReference type="InterPro" id="IPR032808">
    <property type="entry name" value="DoxX"/>
</dbReference>
<dbReference type="GO" id="GO:0005886">
    <property type="term" value="C:plasma membrane"/>
    <property type="evidence" value="ECO:0007669"/>
    <property type="project" value="UniProtKB-SubCell"/>
</dbReference>
<evidence type="ECO:0000256" key="5">
    <source>
        <dbReference type="ARBA" id="ARBA00022989"/>
    </source>
</evidence>
<gene>
    <name evidence="8" type="ORF">EPA99_11090</name>
</gene>